<evidence type="ECO:0000313" key="10">
    <source>
        <dbReference type="Proteomes" id="UP000035642"/>
    </source>
</evidence>
<keyword evidence="1" id="KW-0479">Metal-binding</keyword>
<keyword evidence="10" id="KW-1185">Reference proteome</keyword>
<evidence type="ECO:0000256" key="3">
    <source>
        <dbReference type="ARBA" id="ARBA00022833"/>
    </source>
</evidence>
<keyword evidence="4" id="KW-0805">Transcription regulation</keyword>
<evidence type="ECO:0000256" key="1">
    <source>
        <dbReference type="ARBA" id="ARBA00022723"/>
    </source>
</evidence>
<dbReference type="Proteomes" id="UP000035642">
    <property type="component" value="Unassembled WGS sequence"/>
</dbReference>
<dbReference type="Pfam" id="PF00105">
    <property type="entry name" value="zf-C4"/>
    <property type="match status" value="1"/>
</dbReference>
<protein>
    <submittedName>
        <fullName evidence="11">Nuclear receptor domain-containing protein</fullName>
    </submittedName>
</protein>
<keyword evidence="5" id="KW-0238">DNA-binding</keyword>
<keyword evidence="3" id="KW-0862">Zinc</keyword>
<dbReference type="WBParaSite" id="ACAC_0000374301-mRNA-1">
    <property type="protein sequence ID" value="ACAC_0000374301-mRNA-1"/>
    <property type="gene ID" value="ACAC_0000374301"/>
</dbReference>
<evidence type="ECO:0000256" key="4">
    <source>
        <dbReference type="ARBA" id="ARBA00023015"/>
    </source>
</evidence>
<organism evidence="10 11">
    <name type="scientific">Angiostrongylus cantonensis</name>
    <name type="common">Rat lungworm</name>
    <dbReference type="NCBI Taxonomy" id="6313"/>
    <lineage>
        <taxon>Eukaryota</taxon>
        <taxon>Metazoa</taxon>
        <taxon>Ecdysozoa</taxon>
        <taxon>Nematoda</taxon>
        <taxon>Chromadorea</taxon>
        <taxon>Rhabditida</taxon>
        <taxon>Rhabditina</taxon>
        <taxon>Rhabditomorpha</taxon>
        <taxon>Strongyloidea</taxon>
        <taxon>Metastrongylidae</taxon>
        <taxon>Angiostrongylus</taxon>
    </lineage>
</organism>
<evidence type="ECO:0000256" key="5">
    <source>
        <dbReference type="ARBA" id="ARBA00023125"/>
    </source>
</evidence>
<dbReference type="GO" id="GO:0003700">
    <property type="term" value="F:DNA-binding transcription factor activity"/>
    <property type="evidence" value="ECO:0007669"/>
    <property type="project" value="InterPro"/>
</dbReference>
<feature type="domain" description="Nuclear receptor" evidence="9">
    <location>
        <begin position="1"/>
        <end position="40"/>
    </location>
</feature>
<keyword evidence="7" id="KW-0675">Receptor</keyword>
<dbReference type="InterPro" id="IPR013088">
    <property type="entry name" value="Znf_NHR/GATA"/>
</dbReference>
<evidence type="ECO:0000313" key="11">
    <source>
        <dbReference type="WBParaSite" id="ACAC_0000374301-mRNA-1"/>
    </source>
</evidence>
<keyword evidence="8" id="KW-0539">Nucleus</keyword>
<reference evidence="10" key="1">
    <citation type="submission" date="2012-09" db="EMBL/GenBank/DDBJ databases">
        <authorList>
            <person name="Martin A.A."/>
        </authorList>
    </citation>
    <scope>NUCLEOTIDE SEQUENCE</scope>
</reference>
<dbReference type="GO" id="GO:0043565">
    <property type="term" value="F:sequence-specific DNA binding"/>
    <property type="evidence" value="ECO:0007669"/>
    <property type="project" value="InterPro"/>
</dbReference>
<accession>A0A0K0D0Z8</accession>
<dbReference type="SUPFAM" id="SSF57716">
    <property type="entry name" value="Glucocorticoid receptor-like (DNA-binding domain)"/>
    <property type="match status" value="1"/>
</dbReference>
<dbReference type="PROSITE" id="PS51030">
    <property type="entry name" value="NUCLEAR_REC_DBD_2"/>
    <property type="match status" value="1"/>
</dbReference>
<evidence type="ECO:0000256" key="6">
    <source>
        <dbReference type="ARBA" id="ARBA00023163"/>
    </source>
</evidence>
<dbReference type="AlphaFoldDB" id="A0A0K0D0Z8"/>
<evidence type="ECO:0000256" key="8">
    <source>
        <dbReference type="ARBA" id="ARBA00023242"/>
    </source>
</evidence>
<evidence type="ECO:0000256" key="2">
    <source>
        <dbReference type="ARBA" id="ARBA00022771"/>
    </source>
</evidence>
<evidence type="ECO:0000259" key="9">
    <source>
        <dbReference type="PROSITE" id="PS51030"/>
    </source>
</evidence>
<reference evidence="11" key="2">
    <citation type="submission" date="2017-02" db="UniProtKB">
        <authorList>
            <consortium name="WormBaseParasite"/>
        </authorList>
    </citation>
    <scope>IDENTIFICATION</scope>
</reference>
<name>A0A0K0D0Z8_ANGCA</name>
<evidence type="ECO:0000256" key="7">
    <source>
        <dbReference type="ARBA" id="ARBA00023170"/>
    </source>
</evidence>
<keyword evidence="2" id="KW-0863">Zinc-finger</keyword>
<dbReference type="Gene3D" id="3.30.50.10">
    <property type="entry name" value="Erythroid Transcription Factor GATA-1, subunit A"/>
    <property type="match status" value="1"/>
</dbReference>
<dbReference type="GO" id="GO:0008270">
    <property type="term" value="F:zinc ion binding"/>
    <property type="evidence" value="ECO:0007669"/>
    <property type="project" value="UniProtKB-KW"/>
</dbReference>
<sequence>MVCGHLGHGSHFGVLTCRACAAFFRQAVLLLASFSYRLSY</sequence>
<dbReference type="InterPro" id="IPR001628">
    <property type="entry name" value="Znf_hrmn_rcpt"/>
</dbReference>
<keyword evidence="6" id="KW-0804">Transcription</keyword>
<proteinExistence type="predicted"/>